<organism evidence="1 2">
    <name type="scientific">Mycteria americana</name>
    <name type="common">Wood stork</name>
    <dbReference type="NCBI Taxonomy" id="33587"/>
    <lineage>
        <taxon>Eukaryota</taxon>
        <taxon>Metazoa</taxon>
        <taxon>Chordata</taxon>
        <taxon>Craniata</taxon>
        <taxon>Vertebrata</taxon>
        <taxon>Euteleostomi</taxon>
        <taxon>Archelosauria</taxon>
        <taxon>Archosauria</taxon>
        <taxon>Dinosauria</taxon>
        <taxon>Saurischia</taxon>
        <taxon>Theropoda</taxon>
        <taxon>Coelurosauria</taxon>
        <taxon>Aves</taxon>
        <taxon>Neognathae</taxon>
        <taxon>Neoaves</taxon>
        <taxon>Aequornithes</taxon>
        <taxon>Ciconiiformes</taxon>
        <taxon>Ciconiidae</taxon>
        <taxon>Mycteria</taxon>
    </lineage>
</organism>
<comment type="caution">
    <text evidence="1">The sequence shown here is derived from an EMBL/GenBank/DDBJ whole genome shotgun (WGS) entry which is preliminary data.</text>
</comment>
<keyword evidence="2" id="KW-1185">Reference proteome</keyword>
<dbReference type="Proteomes" id="UP001333110">
    <property type="component" value="Unassembled WGS sequence"/>
</dbReference>
<reference evidence="1 2" key="1">
    <citation type="journal article" date="2023" name="J. Hered.">
        <title>Chromosome-level genome of the wood stork (Mycteria americana) provides insight into avian chromosome evolution.</title>
        <authorList>
            <person name="Flamio R. Jr."/>
            <person name="Ramstad K.M."/>
        </authorList>
    </citation>
    <scope>NUCLEOTIDE SEQUENCE [LARGE SCALE GENOMIC DNA]</scope>
    <source>
        <strain evidence="1">JAX WOST 10</strain>
    </source>
</reference>
<sequence>MQPVPYLSNSPSIKPIYLQLRGRVQRGWSQALFSGAQCQTQGQWAQTETQEVPSKHQEILFYCKGDRALTQVAQGGCGVSILGDIQQQSGLLPSWATSSWWCCLSKEVGPDDIWRSPLPTLVILCFCEKREKG</sequence>
<gene>
    <name evidence="1" type="ORF">QYF61_006129</name>
</gene>
<dbReference type="EMBL" id="JAUNZN010000002">
    <property type="protein sequence ID" value="KAK4826185.1"/>
    <property type="molecule type" value="Genomic_DNA"/>
</dbReference>
<dbReference type="AlphaFoldDB" id="A0AAN7NHQ0"/>
<evidence type="ECO:0000313" key="2">
    <source>
        <dbReference type="Proteomes" id="UP001333110"/>
    </source>
</evidence>
<proteinExistence type="predicted"/>
<name>A0AAN7NHQ0_MYCAM</name>
<accession>A0AAN7NHQ0</accession>
<evidence type="ECO:0000313" key="1">
    <source>
        <dbReference type="EMBL" id="KAK4826185.1"/>
    </source>
</evidence>
<protein>
    <submittedName>
        <fullName evidence="1">Uncharacterized protein</fullName>
    </submittedName>
</protein>